<evidence type="ECO:0008006" key="6">
    <source>
        <dbReference type="Google" id="ProtNLM"/>
    </source>
</evidence>
<dbReference type="AlphaFoldDB" id="A0ABD3DVE2"/>
<evidence type="ECO:0000256" key="3">
    <source>
        <dbReference type="ARBA" id="ARBA00022946"/>
    </source>
</evidence>
<dbReference type="EMBL" id="JAVIJP010000013">
    <property type="protein sequence ID" value="KAL3644801.1"/>
    <property type="molecule type" value="Genomic_DNA"/>
</dbReference>
<keyword evidence="3" id="KW-0809">Transit peptide</keyword>
<dbReference type="SMART" id="SM00733">
    <property type="entry name" value="Mterf"/>
    <property type="match status" value="5"/>
</dbReference>
<keyword evidence="2" id="KW-0805">Transcription regulation</keyword>
<dbReference type="GO" id="GO:0006353">
    <property type="term" value="P:DNA-templated transcription termination"/>
    <property type="evidence" value="ECO:0007669"/>
    <property type="project" value="UniProtKB-KW"/>
</dbReference>
<evidence type="ECO:0000256" key="2">
    <source>
        <dbReference type="ARBA" id="ARBA00022472"/>
    </source>
</evidence>
<proteinExistence type="inferred from homology"/>
<dbReference type="PANTHER" id="PTHR13068:SF133">
    <property type="entry name" value="MITOCHONDRIAL TRANSCRIPTION TERMINATION FACTOR FAMILY PROTEIN"/>
    <property type="match status" value="1"/>
</dbReference>
<sequence>MFAIVCRRGLSVLFNNNNFVSYQNAAWVRLCSSSVCINASEKSFTISSYLINSCGLSSEDAISASKKLCSIKSPEKPDAVLKLLREYGFTDAHHIPRIITRWPTVLLASPNKTLLPKLNFFHSIGVPLPVLAQELSVQPSILTHSLENSIIPLYNYLKSLLGSSERVVLVFTLSPRVFGRCWTKGVLSTVSMLRERGVPHSTIVSLVLYMPSLLIVSKYKLDGYVSRALEMGFDVCRSGFVRAIGVFNNLTESTLEQKKEVYRRCGWSENDIKAAFLRYPNCMKFSEKKIMANMDFLANALGCDRDAIVQFPAFIGYSLDKRIKPRCLVARILSDKGLKSMPSLVTLLTLSENKFLKRYIVEYEKDIPELLDIYRGKSSPP</sequence>
<protein>
    <recommendedName>
        <fullName evidence="6">Mitochondrial transcription termination factor family protein</fullName>
    </recommendedName>
</protein>
<comment type="caution">
    <text evidence="4">The sequence shown here is derived from an EMBL/GenBank/DDBJ whole genome shotgun (WGS) entry which is preliminary data.</text>
</comment>
<evidence type="ECO:0000313" key="5">
    <source>
        <dbReference type="Proteomes" id="UP001632038"/>
    </source>
</evidence>
<dbReference type="InterPro" id="IPR003690">
    <property type="entry name" value="MTERF"/>
</dbReference>
<keyword evidence="2" id="KW-0806">Transcription termination</keyword>
<dbReference type="Pfam" id="PF02536">
    <property type="entry name" value="mTERF"/>
    <property type="match status" value="1"/>
</dbReference>
<dbReference type="PANTHER" id="PTHR13068">
    <property type="entry name" value="CGI-12 PROTEIN-RELATED"/>
    <property type="match status" value="1"/>
</dbReference>
<keyword evidence="5" id="KW-1185">Reference proteome</keyword>
<evidence type="ECO:0000313" key="4">
    <source>
        <dbReference type="EMBL" id="KAL3644801.1"/>
    </source>
</evidence>
<dbReference type="FunFam" id="1.25.70.10:FF:000001">
    <property type="entry name" value="Mitochondrial transcription termination factor-like"/>
    <property type="match status" value="1"/>
</dbReference>
<evidence type="ECO:0000256" key="1">
    <source>
        <dbReference type="ARBA" id="ARBA00007692"/>
    </source>
</evidence>
<reference evidence="5" key="1">
    <citation type="journal article" date="2024" name="IScience">
        <title>Strigolactones Initiate the Formation of Haustorium-like Structures in Castilleja.</title>
        <authorList>
            <person name="Buerger M."/>
            <person name="Peterson D."/>
            <person name="Chory J."/>
        </authorList>
    </citation>
    <scope>NUCLEOTIDE SEQUENCE [LARGE SCALE GENOMIC DNA]</scope>
</reference>
<dbReference type="Proteomes" id="UP001632038">
    <property type="component" value="Unassembled WGS sequence"/>
</dbReference>
<gene>
    <name evidence="4" type="ORF">CASFOL_009981</name>
</gene>
<name>A0ABD3DVE2_9LAMI</name>
<organism evidence="4 5">
    <name type="scientific">Castilleja foliolosa</name>
    <dbReference type="NCBI Taxonomy" id="1961234"/>
    <lineage>
        <taxon>Eukaryota</taxon>
        <taxon>Viridiplantae</taxon>
        <taxon>Streptophyta</taxon>
        <taxon>Embryophyta</taxon>
        <taxon>Tracheophyta</taxon>
        <taxon>Spermatophyta</taxon>
        <taxon>Magnoliopsida</taxon>
        <taxon>eudicotyledons</taxon>
        <taxon>Gunneridae</taxon>
        <taxon>Pentapetalae</taxon>
        <taxon>asterids</taxon>
        <taxon>lamiids</taxon>
        <taxon>Lamiales</taxon>
        <taxon>Orobanchaceae</taxon>
        <taxon>Pedicularideae</taxon>
        <taxon>Castillejinae</taxon>
        <taxon>Castilleja</taxon>
    </lineage>
</organism>
<dbReference type="Gene3D" id="1.25.70.10">
    <property type="entry name" value="Transcription termination factor 3, mitochondrial"/>
    <property type="match status" value="1"/>
</dbReference>
<keyword evidence="2" id="KW-0804">Transcription</keyword>
<comment type="similarity">
    <text evidence="1">Belongs to the mTERF family.</text>
</comment>
<dbReference type="InterPro" id="IPR038538">
    <property type="entry name" value="MTERF_sf"/>
</dbReference>
<accession>A0ABD3DVE2</accession>